<dbReference type="AlphaFoldDB" id="A0A1R3KX25"/>
<gene>
    <name evidence="1" type="ORF">CCACVL1_00370</name>
</gene>
<organism evidence="1 2">
    <name type="scientific">Corchorus capsularis</name>
    <name type="common">Jute</name>
    <dbReference type="NCBI Taxonomy" id="210143"/>
    <lineage>
        <taxon>Eukaryota</taxon>
        <taxon>Viridiplantae</taxon>
        <taxon>Streptophyta</taxon>
        <taxon>Embryophyta</taxon>
        <taxon>Tracheophyta</taxon>
        <taxon>Spermatophyta</taxon>
        <taxon>Magnoliopsida</taxon>
        <taxon>eudicotyledons</taxon>
        <taxon>Gunneridae</taxon>
        <taxon>Pentapetalae</taxon>
        <taxon>rosids</taxon>
        <taxon>malvids</taxon>
        <taxon>Malvales</taxon>
        <taxon>Malvaceae</taxon>
        <taxon>Grewioideae</taxon>
        <taxon>Apeibeae</taxon>
        <taxon>Corchorus</taxon>
    </lineage>
</organism>
<protein>
    <submittedName>
        <fullName evidence="1">Uncharacterized protein</fullName>
    </submittedName>
</protein>
<name>A0A1R3KX25_COCAP</name>
<accession>A0A1R3KX25</accession>
<reference evidence="1 2" key="1">
    <citation type="submission" date="2013-09" db="EMBL/GenBank/DDBJ databases">
        <title>Corchorus capsularis genome sequencing.</title>
        <authorList>
            <person name="Alam M."/>
            <person name="Haque M.S."/>
            <person name="Islam M.S."/>
            <person name="Emdad E.M."/>
            <person name="Islam M.M."/>
            <person name="Ahmed B."/>
            <person name="Halim A."/>
            <person name="Hossen Q.M.M."/>
            <person name="Hossain M.Z."/>
            <person name="Ahmed R."/>
            <person name="Khan M.M."/>
            <person name="Islam R."/>
            <person name="Rashid M.M."/>
            <person name="Khan S.A."/>
            <person name="Rahman M.S."/>
            <person name="Alam M."/>
        </authorList>
    </citation>
    <scope>NUCLEOTIDE SEQUENCE [LARGE SCALE GENOMIC DNA]</scope>
    <source>
        <strain evidence="2">cv. CVL-1</strain>
        <tissue evidence="1">Whole seedling</tissue>
    </source>
</reference>
<dbReference type="Gramene" id="OMP11641">
    <property type="protein sequence ID" value="OMP11641"/>
    <property type="gene ID" value="CCACVL1_00370"/>
</dbReference>
<dbReference type="EMBL" id="AWWV01001066">
    <property type="protein sequence ID" value="OMP11641.1"/>
    <property type="molecule type" value="Genomic_DNA"/>
</dbReference>
<evidence type="ECO:0000313" key="2">
    <source>
        <dbReference type="Proteomes" id="UP000188268"/>
    </source>
</evidence>
<sequence length="43" mass="4444">MVVPDLGELAYGIGEFEVLSKEVALVAAEGDAADLPISWAPEA</sequence>
<comment type="caution">
    <text evidence="1">The sequence shown here is derived from an EMBL/GenBank/DDBJ whole genome shotgun (WGS) entry which is preliminary data.</text>
</comment>
<keyword evidence="2" id="KW-1185">Reference proteome</keyword>
<evidence type="ECO:0000313" key="1">
    <source>
        <dbReference type="EMBL" id="OMP11641.1"/>
    </source>
</evidence>
<dbReference type="Proteomes" id="UP000188268">
    <property type="component" value="Unassembled WGS sequence"/>
</dbReference>
<proteinExistence type="predicted"/>